<reference evidence="7 8" key="1">
    <citation type="submission" date="2019-02" db="EMBL/GenBank/DDBJ databases">
        <title>Investigation of anaerobic lignin degradation for improved lignocellulosic biofuels.</title>
        <authorList>
            <person name="Deangelis K."/>
        </authorList>
    </citation>
    <scope>NUCLEOTIDE SEQUENCE [LARGE SCALE GENOMIC DNA]</scope>
    <source>
        <strain evidence="7 8">159R</strain>
    </source>
</reference>
<keyword evidence="2" id="KW-0678">Repressor</keyword>
<organism evidence="7 8">
    <name type="scientific">Sodalis ligni</name>
    <dbReference type="NCBI Taxonomy" id="2697027"/>
    <lineage>
        <taxon>Bacteria</taxon>
        <taxon>Pseudomonadati</taxon>
        <taxon>Pseudomonadota</taxon>
        <taxon>Gammaproteobacteria</taxon>
        <taxon>Enterobacterales</taxon>
        <taxon>Bruguierivoracaceae</taxon>
        <taxon>Sodalis</taxon>
    </lineage>
</organism>
<dbReference type="OrthoDB" id="9798934at2"/>
<evidence type="ECO:0000256" key="5">
    <source>
        <dbReference type="ARBA" id="ARBA00023163"/>
    </source>
</evidence>
<dbReference type="PANTHER" id="PTHR30146:SF98">
    <property type="entry name" value="HTH-TYPE TRANSCRIPTIONAL REGULATOR GALR"/>
    <property type="match status" value="1"/>
</dbReference>
<keyword evidence="8" id="KW-1185">Reference proteome</keyword>
<evidence type="ECO:0000256" key="4">
    <source>
        <dbReference type="ARBA" id="ARBA00023125"/>
    </source>
</evidence>
<dbReference type="EMBL" id="SJOI01000001">
    <property type="protein sequence ID" value="TCL04487.1"/>
    <property type="molecule type" value="Genomic_DNA"/>
</dbReference>
<evidence type="ECO:0000259" key="6">
    <source>
        <dbReference type="PROSITE" id="PS50932"/>
    </source>
</evidence>
<dbReference type="RefSeq" id="WP_132923274.1">
    <property type="nucleotide sequence ID" value="NZ_CP075169.1"/>
</dbReference>
<keyword evidence="3" id="KW-0805">Transcription regulation</keyword>
<dbReference type="PRINTS" id="PR00036">
    <property type="entry name" value="HTHLACI"/>
</dbReference>
<evidence type="ECO:0000313" key="7">
    <source>
        <dbReference type="EMBL" id="TCL04487.1"/>
    </source>
</evidence>
<evidence type="ECO:0000256" key="3">
    <source>
        <dbReference type="ARBA" id="ARBA00023015"/>
    </source>
</evidence>
<dbReference type="PANTHER" id="PTHR30146">
    <property type="entry name" value="LACI-RELATED TRANSCRIPTIONAL REPRESSOR"/>
    <property type="match status" value="1"/>
</dbReference>
<dbReference type="InterPro" id="IPR000843">
    <property type="entry name" value="HTH_LacI"/>
</dbReference>
<protein>
    <submittedName>
        <fullName evidence="7">LacI family transcriptional regulator</fullName>
    </submittedName>
</protein>
<dbReference type="Proteomes" id="UP000294555">
    <property type="component" value="Unassembled WGS sequence"/>
</dbReference>
<dbReference type="FunFam" id="3.40.50.2300:FF:000048">
    <property type="entry name" value="HTH-type transcriptional regulator GalR"/>
    <property type="match status" value="1"/>
</dbReference>
<dbReference type="AlphaFoldDB" id="A0A4R1NCD5"/>
<evidence type="ECO:0000313" key="8">
    <source>
        <dbReference type="Proteomes" id="UP000294555"/>
    </source>
</evidence>
<dbReference type="Gene3D" id="1.10.260.40">
    <property type="entry name" value="lambda repressor-like DNA-binding domains"/>
    <property type="match status" value="1"/>
</dbReference>
<accession>A0A4R1NCD5</accession>
<dbReference type="SMART" id="SM00354">
    <property type="entry name" value="HTH_LACI"/>
    <property type="match status" value="1"/>
</dbReference>
<gene>
    <name evidence="7" type="ORF">EZJ58_2611</name>
</gene>
<keyword evidence="5" id="KW-0804">Transcription</keyword>
<dbReference type="InterPro" id="IPR046335">
    <property type="entry name" value="LacI/GalR-like_sensor"/>
</dbReference>
<dbReference type="CDD" id="cd01392">
    <property type="entry name" value="HTH_LacI"/>
    <property type="match status" value="1"/>
</dbReference>
<dbReference type="InterPro" id="IPR010982">
    <property type="entry name" value="Lambda_DNA-bd_dom_sf"/>
</dbReference>
<dbReference type="InterPro" id="IPR028082">
    <property type="entry name" value="Peripla_BP_I"/>
</dbReference>
<evidence type="ECO:0000256" key="2">
    <source>
        <dbReference type="ARBA" id="ARBA00022491"/>
    </source>
</evidence>
<dbReference type="SUPFAM" id="SSF53822">
    <property type="entry name" value="Periplasmic binding protein-like I"/>
    <property type="match status" value="1"/>
</dbReference>
<dbReference type="PROSITE" id="PS50932">
    <property type="entry name" value="HTH_LACI_2"/>
    <property type="match status" value="1"/>
</dbReference>
<dbReference type="Pfam" id="PF00356">
    <property type="entry name" value="LacI"/>
    <property type="match status" value="1"/>
</dbReference>
<comment type="subunit">
    <text evidence="1">Homodimer.</text>
</comment>
<sequence length="337" mass="36573">MATIKDVAKLAGVSVATVSRVINNSPKASDSSRQAVLGAMEELQYHPNANARALAQQSTETLGLIVADVSDPFFGAMVKAVEQVAYRTGNFLLIGNGYHIIDKERQAIEQLIRHRCAALVVHAQMIPEAELSALMAHIPGMVLINRILPDYVHRCVALDDRYGAWLATRHLIQQGHRRIAFICSSHPISDSTDRLQGYLDALTDHQIDIDEKLIAYGEPDEVGGEQAITDLLGRGRHFTAIACYNDSMAAGALAVLSDNGIDVPEQISLVGFDDVLISRYLRPRLTTIRYPVVAMATQAAQLALALANGDPLPEVTNTFSPTLVRRHSVAPPPSEAS</sequence>
<comment type="caution">
    <text evidence="7">The sequence shown here is derived from an EMBL/GenBank/DDBJ whole genome shotgun (WGS) entry which is preliminary data.</text>
</comment>
<dbReference type="FunFam" id="1.10.260.40:FF:000002">
    <property type="entry name" value="HTH-type transcriptional repressor PurR"/>
    <property type="match status" value="1"/>
</dbReference>
<dbReference type="CDD" id="cd06270">
    <property type="entry name" value="PBP1_GalS-like"/>
    <property type="match status" value="1"/>
</dbReference>
<dbReference type="PROSITE" id="PS00356">
    <property type="entry name" value="HTH_LACI_1"/>
    <property type="match status" value="1"/>
</dbReference>
<dbReference type="GO" id="GO:0003700">
    <property type="term" value="F:DNA-binding transcription factor activity"/>
    <property type="evidence" value="ECO:0007669"/>
    <property type="project" value="TreeGrafter"/>
</dbReference>
<dbReference type="Pfam" id="PF13377">
    <property type="entry name" value="Peripla_BP_3"/>
    <property type="match status" value="1"/>
</dbReference>
<feature type="domain" description="HTH lacI-type" evidence="6">
    <location>
        <begin position="2"/>
        <end position="56"/>
    </location>
</feature>
<dbReference type="GO" id="GO:0000976">
    <property type="term" value="F:transcription cis-regulatory region binding"/>
    <property type="evidence" value="ECO:0007669"/>
    <property type="project" value="TreeGrafter"/>
</dbReference>
<evidence type="ECO:0000256" key="1">
    <source>
        <dbReference type="ARBA" id="ARBA00011738"/>
    </source>
</evidence>
<dbReference type="NCBIfam" id="NF008002">
    <property type="entry name" value="PRK10727.1"/>
    <property type="match status" value="1"/>
</dbReference>
<proteinExistence type="predicted"/>
<keyword evidence="4" id="KW-0238">DNA-binding</keyword>
<name>A0A4R1NCD5_9GAMM</name>
<dbReference type="SUPFAM" id="SSF47413">
    <property type="entry name" value="lambda repressor-like DNA-binding domains"/>
    <property type="match status" value="1"/>
</dbReference>
<dbReference type="Gene3D" id="3.40.50.2300">
    <property type="match status" value="2"/>
</dbReference>